<keyword evidence="2 9" id="KW-0547">Nucleotide-binding</keyword>
<dbReference type="Proteomes" id="UP000662111">
    <property type="component" value="Unassembled WGS sequence"/>
</dbReference>
<evidence type="ECO:0000256" key="8">
    <source>
        <dbReference type="ARBA" id="ARBA00023204"/>
    </source>
</evidence>
<comment type="subcellular location">
    <subcellularLocation>
        <location evidence="9">Cytoplasm</location>
    </subcellularLocation>
</comment>
<dbReference type="InterPro" id="IPR004576">
    <property type="entry name" value="Mfd"/>
</dbReference>
<keyword evidence="8 9" id="KW-0234">DNA repair</keyword>
<evidence type="ECO:0000259" key="11">
    <source>
        <dbReference type="PROSITE" id="PS51192"/>
    </source>
</evidence>
<keyword evidence="6 9" id="KW-0067">ATP-binding</keyword>
<dbReference type="InterPro" id="IPR037235">
    <property type="entry name" value="TRCF-like_C_D7"/>
</dbReference>
<keyword evidence="3 9" id="KW-0227">DNA damage</keyword>
<organism evidence="13 14">
    <name type="scientific">Ornithinimicrobium pekingense</name>
    <dbReference type="NCBI Taxonomy" id="384677"/>
    <lineage>
        <taxon>Bacteria</taxon>
        <taxon>Bacillati</taxon>
        <taxon>Actinomycetota</taxon>
        <taxon>Actinomycetes</taxon>
        <taxon>Micrococcales</taxon>
        <taxon>Ornithinimicrobiaceae</taxon>
        <taxon>Ornithinimicrobium</taxon>
    </lineage>
</organism>
<evidence type="ECO:0000256" key="4">
    <source>
        <dbReference type="ARBA" id="ARBA00022801"/>
    </source>
</evidence>
<dbReference type="RefSeq" id="WP_022922468.1">
    <property type="nucleotide sequence ID" value="NZ_BMLB01000007.1"/>
</dbReference>
<dbReference type="InterPro" id="IPR005118">
    <property type="entry name" value="TRCF_C"/>
</dbReference>
<dbReference type="PROSITE" id="PS51194">
    <property type="entry name" value="HELICASE_CTER"/>
    <property type="match status" value="1"/>
</dbReference>
<dbReference type="InterPro" id="IPR041471">
    <property type="entry name" value="UvrB_inter"/>
</dbReference>
<dbReference type="SUPFAM" id="SSF141259">
    <property type="entry name" value="CarD-like"/>
    <property type="match status" value="1"/>
</dbReference>
<dbReference type="EMBL" id="BMLB01000007">
    <property type="protein sequence ID" value="GGK81239.1"/>
    <property type="molecule type" value="Genomic_DNA"/>
</dbReference>
<dbReference type="HAMAP" id="MF_00969">
    <property type="entry name" value="TRCF"/>
    <property type="match status" value="1"/>
</dbReference>
<dbReference type="SMART" id="SM00490">
    <property type="entry name" value="HELICc"/>
    <property type="match status" value="1"/>
</dbReference>
<dbReference type="SMART" id="SM00487">
    <property type="entry name" value="DEXDc"/>
    <property type="match status" value="1"/>
</dbReference>
<dbReference type="Gene3D" id="3.40.50.300">
    <property type="entry name" value="P-loop containing nucleotide triphosphate hydrolases"/>
    <property type="match status" value="2"/>
</dbReference>
<dbReference type="Gene3D" id="2.40.10.170">
    <property type="match status" value="1"/>
</dbReference>
<keyword evidence="7 9" id="KW-0238">DNA-binding</keyword>
<feature type="region of interest" description="Disordered" evidence="10">
    <location>
        <begin position="500"/>
        <end position="521"/>
    </location>
</feature>
<sequence length="1212" mass="131903">MHLSPVVDLLCADPAAGRVLRAARAGEPAVDVSLAAGAHPALVAALARADETPVLAVTATGREADDLVSTLGELLEEGPAGVAGFPSWETLPHERLSPRSDTVGRRLATLRRLAHPDTDGHDPSAGPVRVVVASVRALLQPIATGLGELAPVRLRPGDERPMAEVVDALVAAAYTRTDMVERRGEFAVRGGILDVFPPTEEHPVRVEFWGDTVEEVRWFKVADQRSLELVDAQHGLYAPPCRELLLTEKVRERARELVGSLPGAADLLAKVAEGIGVEGMESLTPVLADGMETLVDVLPRGSRVVVLGPERVRTRAHDLVATSEEFLQASWAAAATAEGAAPIDLQRALGTASSWSLADMRAHALGSGRPWWSLTAFLADEELAELVQDGAEDDDAPASLVVPSHPVDAYRGDREAIFRDLRAWLGTGRRVLVSLDGAGMARRVAEILGENDIPHRLVSPLESPQDLSADLVTVTTGAVGLGFVLEGSDFVLVGESDLTGQASTTGGSTRDMRRMPSRRRQQVDPLALRPGDYVVHEQHGVGRFVEMAQRQVQGATREYVVLEYASSKPRGHGQPDMLFLPTDQLDQLTKYVGGEAPTLNRLGGSDWQKTKSRARKHIKQIAAELIRLYSARMASQGHAFGPDSPWQRELEDAFAFTETPDQLSSIDEVKADMEKPVPMDRLISGDVGYGKTEIAVRAAFKAIQDGKQVAVLVPTTLLVQQHYNTFSERYSQFPVTVRALSRFQAEKDAKATIEGLADGSVDLVIGTHRLLGSSVRFKDLGLVIIDEEQRFGVEHKEQLKALRTNVDVLAMSATPIPRTLEMAVTGIREMSTLATPPEERHPVLTFVGGYDEKQIAAAVRRELLREGQVFYVHNKVSSIEKAASRLRELVPEARIQTAHGQMGEHRLEQVVVDFWERKFDVLVCTTIVETGLDISNANTLIVERADTFGLSQLHQLRGRVGRGRERAYAYFLYPPEKPLTETAVDRLQTIAANTDLGSGIAVAMKDLEIRGAGNLLGGEQSGHIEGVGFDLYVRMVGEAVANYKGEGQEAPAEVKIELPVDAHLPHDYVPGERLRLEAYRKLAQVKDEGELEEIRAELVDRYGEPPTPVQTLLEVARLRTVARAAGVADIGVQGKMIRLAPVEGLRDSQQLRLNRLYPGVIVKPALRQILVPAPMTARVGGKPLRDQDILEWASQLVRAVLLDDVAAAAKQA</sequence>
<comment type="function">
    <text evidence="9">Couples transcription and DNA repair by recognizing RNA polymerase (RNAP) stalled at DNA lesions. Mediates ATP-dependent release of RNAP and its truncated transcript from the DNA, and recruitment of nucleotide excision repair machinery to the damaged site.</text>
</comment>
<evidence type="ECO:0000256" key="9">
    <source>
        <dbReference type="HAMAP-Rule" id="MF_00969"/>
    </source>
</evidence>
<dbReference type="Pfam" id="PF00271">
    <property type="entry name" value="Helicase_C"/>
    <property type="match status" value="1"/>
</dbReference>
<evidence type="ECO:0000256" key="10">
    <source>
        <dbReference type="SAM" id="MobiDB-lite"/>
    </source>
</evidence>
<evidence type="ECO:0000256" key="7">
    <source>
        <dbReference type="ARBA" id="ARBA00023125"/>
    </source>
</evidence>
<comment type="similarity">
    <text evidence="9">In the N-terminal section; belongs to the UvrB family.</text>
</comment>
<feature type="domain" description="Helicase C-terminal" evidence="12">
    <location>
        <begin position="851"/>
        <end position="1008"/>
    </location>
</feature>
<dbReference type="PANTHER" id="PTHR47964:SF1">
    <property type="entry name" value="ATP-DEPENDENT DNA HELICASE HOMOLOG RECG, CHLOROPLASTIC"/>
    <property type="match status" value="1"/>
</dbReference>
<dbReference type="EC" id="3.6.4.-" evidence="9"/>
<dbReference type="Gene3D" id="3.40.50.11180">
    <property type="match status" value="1"/>
</dbReference>
<name>A0ABQ2FCK7_9MICO</name>
<feature type="domain" description="Helicase ATP-binding" evidence="11">
    <location>
        <begin position="672"/>
        <end position="833"/>
    </location>
</feature>
<evidence type="ECO:0000313" key="14">
    <source>
        <dbReference type="Proteomes" id="UP000662111"/>
    </source>
</evidence>
<evidence type="ECO:0000259" key="12">
    <source>
        <dbReference type="PROSITE" id="PS51194"/>
    </source>
</evidence>
<dbReference type="NCBIfam" id="TIGR00580">
    <property type="entry name" value="mfd"/>
    <property type="match status" value="1"/>
</dbReference>
<dbReference type="SMART" id="SM00982">
    <property type="entry name" value="TRCF"/>
    <property type="match status" value="1"/>
</dbReference>
<proteinExistence type="inferred from homology"/>
<accession>A0ABQ2FCK7</accession>
<dbReference type="InterPro" id="IPR003711">
    <property type="entry name" value="CarD-like/TRCF_RID"/>
</dbReference>
<dbReference type="SUPFAM" id="SSF52540">
    <property type="entry name" value="P-loop containing nucleoside triphosphate hydrolases"/>
    <property type="match status" value="4"/>
</dbReference>
<dbReference type="CDD" id="cd17991">
    <property type="entry name" value="DEXHc_TRCF"/>
    <property type="match status" value="1"/>
</dbReference>
<evidence type="ECO:0000313" key="13">
    <source>
        <dbReference type="EMBL" id="GGK81239.1"/>
    </source>
</evidence>
<dbReference type="Gene3D" id="3.90.1150.50">
    <property type="entry name" value="Transcription-repair-coupling factor, D7 domain"/>
    <property type="match status" value="1"/>
</dbReference>
<evidence type="ECO:0000256" key="2">
    <source>
        <dbReference type="ARBA" id="ARBA00022741"/>
    </source>
</evidence>
<keyword evidence="14" id="KW-1185">Reference proteome</keyword>
<dbReference type="SMART" id="SM01058">
    <property type="entry name" value="CarD_TRCF"/>
    <property type="match status" value="1"/>
</dbReference>
<dbReference type="Pfam" id="PF00270">
    <property type="entry name" value="DEAD"/>
    <property type="match status" value="1"/>
</dbReference>
<dbReference type="Pfam" id="PF02559">
    <property type="entry name" value="CarD_TRCF_RID"/>
    <property type="match status" value="1"/>
</dbReference>
<dbReference type="InterPro" id="IPR014001">
    <property type="entry name" value="Helicase_ATP-bd"/>
</dbReference>
<dbReference type="Pfam" id="PF17757">
    <property type="entry name" value="UvrB_inter"/>
    <property type="match status" value="1"/>
</dbReference>
<comment type="similarity">
    <text evidence="9">In the C-terminal section; belongs to the helicase family. RecG subfamily.</text>
</comment>
<evidence type="ECO:0000256" key="3">
    <source>
        <dbReference type="ARBA" id="ARBA00022763"/>
    </source>
</evidence>
<comment type="caution">
    <text evidence="13">The sequence shown here is derived from an EMBL/GenBank/DDBJ whole genome shotgun (WGS) entry which is preliminary data.</text>
</comment>
<dbReference type="InterPro" id="IPR036101">
    <property type="entry name" value="CarD-like/TRCF_RID_sf"/>
</dbReference>
<dbReference type="InterPro" id="IPR011545">
    <property type="entry name" value="DEAD/DEAH_box_helicase_dom"/>
</dbReference>
<protein>
    <recommendedName>
        <fullName evidence="9">Transcription-repair-coupling factor</fullName>
        <shortName evidence="9">TRCF</shortName>
        <ecNumber evidence="9">3.6.4.-</ecNumber>
    </recommendedName>
</protein>
<evidence type="ECO:0000256" key="1">
    <source>
        <dbReference type="ARBA" id="ARBA00022490"/>
    </source>
</evidence>
<gene>
    <name evidence="9 13" type="primary">mfd</name>
    <name evidence="13" type="ORF">GCM10011509_32150</name>
</gene>
<dbReference type="InterPro" id="IPR001650">
    <property type="entry name" value="Helicase_C-like"/>
</dbReference>
<keyword evidence="1 9" id="KW-0963">Cytoplasm</keyword>
<keyword evidence="5" id="KW-0347">Helicase</keyword>
<dbReference type="InterPro" id="IPR047112">
    <property type="entry name" value="RecG/Mfd"/>
</dbReference>
<dbReference type="Gene3D" id="3.30.2060.10">
    <property type="entry name" value="Penicillin-binding protein 1b domain"/>
    <property type="match status" value="1"/>
</dbReference>
<evidence type="ECO:0000256" key="6">
    <source>
        <dbReference type="ARBA" id="ARBA00022840"/>
    </source>
</evidence>
<dbReference type="InterPro" id="IPR027417">
    <property type="entry name" value="P-loop_NTPase"/>
</dbReference>
<evidence type="ECO:0000256" key="5">
    <source>
        <dbReference type="ARBA" id="ARBA00022806"/>
    </source>
</evidence>
<dbReference type="SUPFAM" id="SSF143517">
    <property type="entry name" value="TRCF domain-like"/>
    <property type="match status" value="1"/>
</dbReference>
<dbReference type="Pfam" id="PF03461">
    <property type="entry name" value="TRCF"/>
    <property type="match status" value="1"/>
</dbReference>
<dbReference type="PROSITE" id="PS51192">
    <property type="entry name" value="HELICASE_ATP_BIND_1"/>
    <property type="match status" value="1"/>
</dbReference>
<keyword evidence="4 9" id="KW-0378">Hydrolase</keyword>
<reference evidence="14" key="1">
    <citation type="journal article" date="2019" name="Int. J. Syst. Evol. Microbiol.">
        <title>The Global Catalogue of Microorganisms (GCM) 10K type strain sequencing project: providing services to taxonomists for standard genome sequencing and annotation.</title>
        <authorList>
            <consortium name="The Broad Institute Genomics Platform"/>
            <consortium name="The Broad Institute Genome Sequencing Center for Infectious Disease"/>
            <person name="Wu L."/>
            <person name="Ma J."/>
        </authorList>
    </citation>
    <scope>NUCLEOTIDE SEQUENCE [LARGE SCALE GENOMIC DNA]</scope>
    <source>
        <strain evidence="14">CGMCC 1.5362</strain>
    </source>
</reference>
<dbReference type="PANTHER" id="PTHR47964">
    <property type="entry name" value="ATP-DEPENDENT DNA HELICASE HOMOLOG RECG, CHLOROPLASTIC"/>
    <property type="match status" value="1"/>
</dbReference>